<dbReference type="InterPro" id="IPR036439">
    <property type="entry name" value="Dockerin_dom_sf"/>
</dbReference>
<dbReference type="InterPro" id="IPR044060">
    <property type="entry name" value="Bacterial_rp_domain"/>
</dbReference>
<evidence type="ECO:0000313" key="3">
    <source>
        <dbReference type="Proteomes" id="UP000188181"/>
    </source>
</evidence>
<dbReference type="EMBL" id="CP019646">
    <property type="protein sequence ID" value="AQQ71600.1"/>
    <property type="molecule type" value="Genomic_DNA"/>
</dbReference>
<dbReference type="InterPro" id="IPR013783">
    <property type="entry name" value="Ig-like_fold"/>
</dbReference>
<feature type="domain" description="Bacterial repeat" evidence="1">
    <location>
        <begin position="752"/>
        <end position="800"/>
    </location>
</feature>
<dbReference type="InterPro" id="IPR036116">
    <property type="entry name" value="FN3_sf"/>
</dbReference>
<reference evidence="3" key="1">
    <citation type="submission" date="2017-02" db="EMBL/GenBank/DDBJ databases">
        <title>Comparative genomics and description of representatives of a novel lineage of planctomycetes thriving in anoxic sediments.</title>
        <authorList>
            <person name="Spring S."/>
            <person name="Bunk B."/>
            <person name="Sproer C."/>
        </authorList>
    </citation>
    <scope>NUCLEOTIDE SEQUENCE [LARGE SCALE GENOMIC DNA]</scope>
    <source>
        <strain evidence="3">SM-Chi-D1</strain>
    </source>
</reference>
<evidence type="ECO:0000259" key="1">
    <source>
        <dbReference type="Pfam" id="PF18998"/>
    </source>
</evidence>
<dbReference type="RefSeq" id="WP_146683763.1">
    <property type="nucleotide sequence ID" value="NZ_CP019646.1"/>
</dbReference>
<dbReference type="SUPFAM" id="SSF49265">
    <property type="entry name" value="Fibronectin type III"/>
    <property type="match status" value="1"/>
</dbReference>
<dbReference type="KEGG" id="pbas:SMSP2_01976"/>
<dbReference type="AlphaFoldDB" id="A0A1Q2MFZ5"/>
<evidence type="ECO:0000313" key="2">
    <source>
        <dbReference type="EMBL" id="AQQ71600.1"/>
    </source>
</evidence>
<dbReference type="Pfam" id="PF18998">
    <property type="entry name" value="Flg_new_2"/>
    <property type="match status" value="1"/>
</dbReference>
<dbReference type="Gene3D" id="1.10.1330.10">
    <property type="entry name" value="Dockerin domain"/>
    <property type="match status" value="1"/>
</dbReference>
<dbReference type="STRING" id="1851148.SMSP2_01976"/>
<dbReference type="GO" id="GO:0000272">
    <property type="term" value="P:polysaccharide catabolic process"/>
    <property type="evidence" value="ECO:0007669"/>
    <property type="project" value="InterPro"/>
</dbReference>
<sequence length="1042" mass="115313">MYNTLKYNHSLKCKRLSIKNIDDVLNKKRLPLFTLLLTILCLTCGSFGVEVSNVSAAQRTDGSGLVDIYYTLSDLSDGNCEISLQISYDSGSTWDVEASSLTGDIGDGVTSGGKHIAWDSKADLPEANNSFYRVKVIAKGYSEFGTYTIDGDTSYNNELRIYNIPEGMARISYVSGYTTNFSLSSPKPAWGRYACNCVSFKATTYHVVPFEECWGYYLYLNDLLSCLDCLPPAYIKIEHDTYLRVWLWDEPVGTGNTLTHRDGQVTFRLDTITATDEGISDIFSIHNNADYGESYISIDKVASPLGTLSSDDMPRGTWKWHIPIDGHVAYNTTLDFSWETDSYAKIEIYATAYGPNGSTYPKLLYSNSNVSTGSGSNSLLLGSGNPLPGDENTYEVVFSAYIFNGEYDYQVPNDTDYDVLTVSENLRTDYRPQIPNIASAKRDWILIRSGEFENYSREKLLDIYNRYMNVYTTIRNEIKNKAQAAIEDQIWDVFGFVFPEPVMVAAGAASGRYSNFDALLLDISKAVLKYVKSDSGLDDWLIPQVIPYMLKSAYRVYDHEKNCLELQYYIYIIDYVAVLLDDIIATATDGEYPGKVVISWTPINNATQYTVYRSTQPDSSDISILFSAVYAETIEDTTIEPGRTYYYSVRTEVDGKMYFSEADAGFARHELNFTLNSSHGNPVPEPDTYKYIAGASVPPGTVQSPADQTNTTRYICTGYYGTGSAPSGNTNSYTSFAITEESSITWKWNPQYMVTATAGNNGYLTLNPSGWHDRGTSITVSAQPNNSYEIDRWIVNGVNVQNGGVSLSLNNISNAKNIFVIFSGIEINFSIVSEHGESSPEIGSYSYVVNDIVPEGSVNSPADDNGSQRFICSGFEGTGDAPSGRETSYSSFSITQDSCIIWQWYPQYMVSMDVAYGGSIVENPAGWKDTGSSIDARIQPQEGFGVNKWYVNGIAYQDGGESFSFDNLNEPVNIYADMISLTPLIAGDITGEGLVNLRDFTILASQWLASPGVASADVSEPCDGYVDYLDLIVLAESWLSGN</sequence>
<dbReference type="OrthoDB" id="9801679at2"/>
<dbReference type="Gene3D" id="2.60.40.10">
    <property type="entry name" value="Immunoglobulins"/>
    <property type="match status" value="1"/>
</dbReference>
<name>A0A1Q2MFZ5_9BACT</name>
<proteinExistence type="predicted"/>
<gene>
    <name evidence="2" type="ORF">SMSP2_01976</name>
</gene>
<protein>
    <recommendedName>
        <fullName evidence="1">Bacterial repeat domain-containing protein</fullName>
    </recommendedName>
</protein>
<dbReference type="Proteomes" id="UP000188181">
    <property type="component" value="Chromosome"/>
</dbReference>
<organism evidence="2 3">
    <name type="scientific">Limihaloglobus sulfuriphilus</name>
    <dbReference type="NCBI Taxonomy" id="1851148"/>
    <lineage>
        <taxon>Bacteria</taxon>
        <taxon>Pseudomonadati</taxon>
        <taxon>Planctomycetota</taxon>
        <taxon>Phycisphaerae</taxon>
        <taxon>Sedimentisphaerales</taxon>
        <taxon>Sedimentisphaeraceae</taxon>
        <taxon>Limihaloglobus</taxon>
    </lineage>
</organism>
<keyword evidence="3" id="KW-1185">Reference proteome</keyword>
<accession>A0A1Q2MFZ5</accession>